<keyword evidence="11" id="KW-1185">Reference proteome</keyword>
<dbReference type="AlphaFoldDB" id="A0A922T531"/>
<keyword evidence="5 9" id="KW-0169">Cobalamin biosynthesis</keyword>
<keyword evidence="8 9" id="KW-0472">Membrane</keyword>
<accession>A0A922T531</accession>
<evidence type="ECO:0000256" key="1">
    <source>
        <dbReference type="ARBA" id="ARBA00004651"/>
    </source>
</evidence>
<comment type="function">
    <text evidence="9">Converts cobyric acid to cobinamide by the addition of aminopropanol on the F carboxylic group.</text>
</comment>
<name>A0A922T531_9HYPH</name>
<organism evidence="10 11">
    <name type="scientific">Pseudorhizobium pelagicum</name>
    <dbReference type="NCBI Taxonomy" id="1509405"/>
    <lineage>
        <taxon>Bacteria</taxon>
        <taxon>Pseudomonadati</taxon>
        <taxon>Pseudomonadota</taxon>
        <taxon>Alphaproteobacteria</taxon>
        <taxon>Hyphomicrobiales</taxon>
        <taxon>Rhizobiaceae</taxon>
        <taxon>Rhizobium/Agrobacterium group</taxon>
        <taxon>Pseudorhizobium</taxon>
    </lineage>
</organism>
<evidence type="ECO:0000256" key="3">
    <source>
        <dbReference type="ARBA" id="ARBA00006263"/>
    </source>
</evidence>
<dbReference type="Pfam" id="PF03186">
    <property type="entry name" value="CobD_Cbib"/>
    <property type="match status" value="1"/>
</dbReference>
<keyword evidence="7 9" id="KW-1133">Transmembrane helix</keyword>
<evidence type="ECO:0000256" key="8">
    <source>
        <dbReference type="ARBA" id="ARBA00023136"/>
    </source>
</evidence>
<comment type="caution">
    <text evidence="10">The sequence shown here is derived from an EMBL/GenBank/DDBJ whole genome shotgun (WGS) entry which is preliminary data.</text>
</comment>
<evidence type="ECO:0000256" key="6">
    <source>
        <dbReference type="ARBA" id="ARBA00022692"/>
    </source>
</evidence>
<keyword evidence="6 9" id="KW-0812">Transmembrane</keyword>
<evidence type="ECO:0000313" key="10">
    <source>
        <dbReference type="EMBL" id="KEQ03389.1"/>
    </source>
</evidence>
<reference evidence="10 11" key="1">
    <citation type="submission" date="2014-06" db="EMBL/GenBank/DDBJ databases">
        <title>Rhizobium pelagicum/R2-400B4.</title>
        <authorList>
            <person name="Kimes N.E."/>
            <person name="Lopez-Perez M."/>
        </authorList>
    </citation>
    <scope>NUCLEOTIDE SEQUENCE [LARGE SCALE GENOMIC DNA]</scope>
    <source>
        <strain evidence="10 11">R2-400B4</strain>
    </source>
</reference>
<evidence type="ECO:0000256" key="2">
    <source>
        <dbReference type="ARBA" id="ARBA00004953"/>
    </source>
</evidence>
<evidence type="ECO:0000256" key="4">
    <source>
        <dbReference type="ARBA" id="ARBA00022475"/>
    </source>
</evidence>
<dbReference type="GO" id="GO:0005886">
    <property type="term" value="C:plasma membrane"/>
    <property type="evidence" value="ECO:0007669"/>
    <property type="project" value="UniProtKB-SubCell"/>
</dbReference>
<dbReference type="RefSeq" id="WP_037162805.1">
    <property type="nucleotide sequence ID" value="NZ_CAJXID010000037.1"/>
</dbReference>
<dbReference type="GO" id="GO:0015420">
    <property type="term" value="F:ABC-type vitamin B12 transporter activity"/>
    <property type="evidence" value="ECO:0007669"/>
    <property type="project" value="UniProtKB-UniRule"/>
</dbReference>
<dbReference type="EMBL" id="JOKJ01000034">
    <property type="protein sequence ID" value="KEQ03389.1"/>
    <property type="molecule type" value="Genomic_DNA"/>
</dbReference>
<dbReference type="OrthoDB" id="9811967at2"/>
<comment type="similarity">
    <text evidence="3 9">Belongs to the CobD/CbiB family.</text>
</comment>
<evidence type="ECO:0000256" key="7">
    <source>
        <dbReference type="ARBA" id="ARBA00022989"/>
    </source>
</evidence>
<feature type="transmembrane region" description="Helical" evidence="9">
    <location>
        <begin position="303"/>
        <end position="320"/>
    </location>
</feature>
<feature type="transmembrane region" description="Helical" evidence="9">
    <location>
        <begin position="56"/>
        <end position="76"/>
    </location>
</feature>
<feature type="transmembrane region" description="Helical" evidence="9">
    <location>
        <begin position="25"/>
        <end position="44"/>
    </location>
</feature>
<evidence type="ECO:0000313" key="11">
    <source>
        <dbReference type="Proteomes" id="UP000052167"/>
    </source>
</evidence>
<dbReference type="Proteomes" id="UP000052167">
    <property type="component" value="Unassembled WGS sequence"/>
</dbReference>
<evidence type="ECO:0000256" key="9">
    <source>
        <dbReference type="HAMAP-Rule" id="MF_00024"/>
    </source>
</evidence>
<dbReference type="GO" id="GO:0048472">
    <property type="term" value="F:threonine-phosphate decarboxylase activity"/>
    <property type="evidence" value="ECO:0007669"/>
    <property type="project" value="InterPro"/>
</dbReference>
<comment type="subcellular location">
    <subcellularLocation>
        <location evidence="1 9">Cell membrane</location>
        <topology evidence="1 9">Multi-pass membrane protein</topology>
    </subcellularLocation>
</comment>
<dbReference type="NCBIfam" id="TIGR00380">
    <property type="entry name" value="cobal_cbiB"/>
    <property type="match status" value="1"/>
</dbReference>
<comment type="pathway">
    <text evidence="2 9">Cofactor biosynthesis; adenosylcobalamin biosynthesis.</text>
</comment>
<feature type="transmembrane region" description="Helical" evidence="9">
    <location>
        <begin position="82"/>
        <end position="99"/>
    </location>
</feature>
<dbReference type="PANTHER" id="PTHR34308">
    <property type="entry name" value="COBALAMIN BIOSYNTHESIS PROTEIN CBIB"/>
    <property type="match status" value="1"/>
</dbReference>
<dbReference type="PANTHER" id="PTHR34308:SF1">
    <property type="entry name" value="COBALAMIN BIOSYNTHESIS PROTEIN CBIB"/>
    <property type="match status" value="1"/>
</dbReference>
<dbReference type="InterPro" id="IPR004485">
    <property type="entry name" value="Cobalamin_biosynth_CobD/CbiB"/>
</dbReference>
<comment type="caution">
    <text evidence="9">Lacks conserved residue(s) required for the propagation of feature annotation.</text>
</comment>
<proteinExistence type="inferred from homology"/>
<dbReference type="GO" id="GO:0009236">
    <property type="term" value="P:cobalamin biosynthetic process"/>
    <property type="evidence" value="ECO:0007669"/>
    <property type="project" value="UniProtKB-UniRule"/>
</dbReference>
<evidence type="ECO:0000256" key="5">
    <source>
        <dbReference type="ARBA" id="ARBA00022573"/>
    </source>
</evidence>
<gene>
    <name evidence="9" type="primary">cobD</name>
    <name evidence="10" type="ORF">GV68_17170</name>
</gene>
<sequence length="322" mass="33930">MYLLLAFLALLTERLIGYPQWLYRLIGHPVTWIGALISRLDRSWNRESQSFERRKAWGIAALVVLIGVTVAISFIIERLLAGSQIGFVVLVLIAAMLPAQKSLESHVEAVATALDTGGLEAGRKAVSMIVGRDPEQLDEAGVCRAAVESLAENFSDGIVAPAFWLGAAGLGGGAAYKAANTADSMIGHRSARHEAFGWAAARFDDLINLPASRLSGGLFVAAACLLPGASPKAAMAAIRRDARHHRSPNAGWPEAAMAGALGIALAGPRSYGGEMIEARFMGSGGRAELTAADIRRALTLARIADALLIGLFGLAALAIWQV</sequence>
<keyword evidence="4 9" id="KW-1003">Cell membrane</keyword>
<protein>
    <recommendedName>
        <fullName evidence="9">Cobalamin biosynthesis protein CobD</fullName>
    </recommendedName>
</protein>
<dbReference type="HAMAP" id="MF_00024">
    <property type="entry name" value="CobD_CbiB"/>
    <property type="match status" value="1"/>
</dbReference>